<dbReference type="PROSITE" id="PS51257">
    <property type="entry name" value="PROKAR_LIPOPROTEIN"/>
    <property type="match status" value="1"/>
</dbReference>
<accession>A0AAJ0FG10</accession>
<feature type="signal peptide" evidence="2">
    <location>
        <begin position="1"/>
        <end position="30"/>
    </location>
</feature>
<gene>
    <name evidence="3" type="ORF">QBC33DRAFT_78688</name>
</gene>
<dbReference type="Proteomes" id="UP001244011">
    <property type="component" value="Unassembled WGS sequence"/>
</dbReference>
<evidence type="ECO:0000256" key="2">
    <source>
        <dbReference type="SAM" id="SignalP"/>
    </source>
</evidence>
<keyword evidence="4" id="KW-1185">Reference proteome</keyword>
<organism evidence="3 4">
    <name type="scientific">Phialemonium atrogriseum</name>
    <dbReference type="NCBI Taxonomy" id="1093897"/>
    <lineage>
        <taxon>Eukaryota</taxon>
        <taxon>Fungi</taxon>
        <taxon>Dikarya</taxon>
        <taxon>Ascomycota</taxon>
        <taxon>Pezizomycotina</taxon>
        <taxon>Sordariomycetes</taxon>
        <taxon>Sordariomycetidae</taxon>
        <taxon>Cephalothecales</taxon>
        <taxon>Cephalothecaceae</taxon>
        <taxon>Phialemonium</taxon>
    </lineage>
</organism>
<proteinExistence type="predicted"/>
<keyword evidence="1" id="KW-0472">Membrane</keyword>
<dbReference type="EMBL" id="MU839009">
    <property type="protein sequence ID" value="KAK1767126.1"/>
    <property type="molecule type" value="Genomic_DNA"/>
</dbReference>
<feature type="transmembrane region" description="Helical" evidence="1">
    <location>
        <begin position="187"/>
        <end position="214"/>
    </location>
</feature>
<dbReference type="GeneID" id="85316253"/>
<dbReference type="AlphaFoldDB" id="A0AAJ0FG10"/>
<evidence type="ECO:0000313" key="4">
    <source>
        <dbReference type="Proteomes" id="UP001244011"/>
    </source>
</evidence>
<reference evidence="3" key="1">
    <citation type="submission" date="2023-06" db="EMBL/GenBank/DDBJ databases">
        <title>Genome-scale phylogeny and comparative genomics of the fungal order Sordariales.</title>
        <authorList>
            <consortium name="Lawrence Berkeley National Laboratory"/>
            <person name="Hensen N."/>
            <person name="Bonometti L."/>
            <person name="Westerberg I."/>
            <person name="Brannstrom I.O."/>
            <person name="Guillou S."/>
            <person name="Cros-Aarteil S."/>
            <person name="Calhoun S."/>
            <person name="Haridas S."/>
            <person name="Kuo A."/>
            <person name="Mondo S."/>
            <person name="Pangilinan J."/>
            <person name="Riley R."/>
            <person name="Labutti K."/>
            <person name="Andreopoulos B."/>
            <person name="Lipzen A."/>
            <person name="Chen C."/>
            <person name="Yanf M."/>
            <person name="Daum C."/>
            <person name="Ng V."/>
            <person name="Clum A."/>
            <person name="Steindorff A."/>
            <person name="Ohm R."/>
            <person name="Martin F."/>
            <person name="Silar P."/>
            <person name="Natvig D."/>
            <person name="Lalanne C."/>
            <person name="Gautier V."/>
            <person name="Ament-Velasquez S.L."/>
            <person name="Kruys A."/>
            <person name="Hutchinson M.I."/>
            <person name="Powell A.J."/>
            <person name="Barry K."/>
            <person name="Miller A.N."/>
            <person name="Grigoriev I.V."/>
            <person name="Debuchy R."/>
            <person name="Gladieux P."/>
            <person name="Thoren M.H."/>
            <person name="Johannesson H."/>
        </authorList>
    </citation>
    <scope>NUCLEOTIDE SEQUENCE</scope>
    <source>
        <strain evidence="3">8032-3</strain>
    </source>
</reference>
<evidence type="ECO:0000313" key="3">
    <source>
        <dbReference type="EMBL" id="KAK1767126.1"/>
    </source>
</evidence>
<evidence type="ECO:0000256" key="1">
    <source>
        <dbReference type="SAM" id="Phobius"/>
    </source>
</evidence>
<comment type="caution">
    <text evidence="3">The sequence shown here is derived from an EMBL/GenBank/DDBJ whole genome shotgun (WGS) entry which is preliminary data.</text>
</comment>
<protein>
    <submittedName>
        <fullName evidence="3">Uncharacterized protein</fullName>
    </submittedName>
</protein>
<keyword evidence="2" id="KW-0732">Signal</keyword>
<name>A0AAJ0FG10_9PEZI</name>
<keyword evidence="1" id="KW-0812">Transmembrane</keyword>
<sequence length="224" mass="23850">MLGGWRELHTRLHRASVAVFVLVGCSGSGGQDGDGPGGLFGTAQCGRGVGADRDAGAPNASNPAACYVCTYCVIWDVGWICSELLWVRDGQIGRREFGIIIINPIHLILSPHESTAGQTAGVQKPPDRPSPVHIKDWSRRMTPTNPFAMLTVGAEGACGLPLCCFAALACTTRVVGIRKYKNRCGSLWGACIFTVFTSPLIASSDLGSLMVFFLHCTTAPDHPY</sequence>
<dbReference type="RefSeq" id="XP_060283339.1">
    <property type="nucleotide sequence ID" value="XM_060433066.1"/>
</dbReference>
<keyword evidence="1" id="KW-1133">Transmembrane helix</keyword>
<feature type="chain" id="PRO_5042590906" evidence="2">
    <location>
        <begin position="31"/>
        <end position="224"/>
    </location>
</feature>